<keyword evidence="3" id="KW-1185">Reference proteome</keyword>
<proteinExistence type="predicted"/>
<dbReference type="Proteomes" id="UP000559598">
    <property type="component" value="Unassembled WGS sequence"/>
</dbReference>
<gene>
    <name evidence="2" type="ORF">GGR02_001476</name>
</gene>
<name>A0A840DKX2_9BACL</name>
<organism evidence="2 3">
    <name type="scientific">Anoxybacteroides voinovskiense</name>
    <dbReference type="NCBI Taxonomy" id="230470"/>
    <lineage>
        <taxon>Bacteria</taxon>
        <taxon>Bacillati</taxon>
        <taxon>Bacillota</taxon>
        <taxon>Bacilli</taxon>
        <taxon>Bacillales</taxon>
        <taxon>Anoxybacillaceae</taxon>
        <taxon>Anoxybacteroides</taxon>
    </lineage>
</organism>
<accession>A0A840DKX2</accession>
<protein>
    <submittedName>
        <fullName evidence="2">Uncharacterized protein</fullName>
    </submittedName>
</protein>
<dbReference type="EMBL" id="JACIDE010000008">
    <property type="protein sequence ID" value="MBB4073714.1"/>
    <property type="molecule type" value="Genomic_DNA"/>
</dbReference>
<evidence type="ECO:0000313" key="2">
    <source>
        <dbReference type="EMBL" id="MBB4073714.1"/>
    </source>
</evidence>
<feature type="region of interest" description="Disordered" evidence="1">
    <location>
        <begin position="1"/>
        <end position="77"/>
    </location>
</feature>
<reference evidence="2 3" key="1">
    <citation type="submission" date="2020-08" db="EMBL/GenBank/DDBJ databases">
        <title>Genomic Encyclopedia of Type Strains, Phase IV (KMG-IV): sequencing the most valuable type-strain genomes for metagenomic binning, comparative biology and taxonomic classification.</title>
        <authorList>
            <person name="Goeker M."/>
        </authorList>
    </citation>
    <scope>NUCLEOTIDE SEQUENCE [LARGE SCALE GENOMIC DNA]</scope>
    <source>
        <strain evidence="2 3">DSM 17075</strain>
    </source>
</reference>
<sequence length="77" mass="8703">MRKSFTKYTPEYVHGRKKSAKRPPIGEDRTSPTEEAQPKQSFGLRGIFQGSELNVSPPKEEAERLEPMALGARQRST</sequence>
<comment type="caution">
    <text evidence="2">The sequence shown here is derived from an EMBL/GenBank/DDBJ whole genome shotgun (WGS) entry which is preliminary data.</text>
</comment>
<evidence type="ECO:0000313" key="3">
    <source>
        <dbReference type="Proteomes" id="UP000559598"/>
    </source>
</evidence>
<dbReference type="AlphaFoldDB" id="A0A840DKX2"/>
<evidence type="ECO:0000256" key="1">
    <source>
        <dbReference type="SAM" id="MobiDB-lite"/>
    </source>
</evidence>
<dbReference type="RefSeq" id="WP_183184052.1">
    <property type="nucleotide sequence ID" value="NZ_BMNP01000006.1"/>
</dbReference>